<organism evidence="1 2">
    <name type="scientific">Ensete ventricosum</name>
    <name type="common">Abyssinian banana</name>
    <name type="synonym">Musa ensete</name>
    <dbReference type="NCBI Taxonomy" id="4639"/>
    <lineage>
        <taxon>Eukaryota</taxon>
        <taxon>Viridiplantae</taxon>
        <taxon>Streptophyta</taxon>
        <taxon>Embryophyta</taxon>
        <taxon>Tracheophyta</taxon>
        <taxon>Spermatophyta</taxon>
        <taxon>Magnoliopsida</taxon>
        <taxon>Liliopsida</taxon>
        <taxon>Zingiberales</taxon>
        <taxon>Musaceae</taxon>
        <taxon>Ensete</taxon>
    </lineage>
</organism>
<protein>
    <submittedName>
        <fullName evidence="1">Uncharacterized protein</fullName>
    </submittedName>
</protein>
<dbReference type="Proteomes" id="UP000287651">
    <property type="component" value="Unassembled WGS sequence"/>
</dbReference>
<dbReference type="EMBL" id="AMZH03008377">
    <property type="protein sequence ID" value="RRT59079.1"/>
    <property type="molecule type" value="Genomic_DNA"/>
</dbReference>
<sequence length="107" mass="12145">MFVRGTACAWGIAHVRRIMHRGGRIFRTMQWDLAGSWLGDLPKGSRSLLGTRREITERRPEDSSQKYWRLSDWQEVSTGKPSVSDRCTVIAQALGWLTACKLPRADG</sequence>
<reference evidence="1 2" key="1">
    <citation type="journal article" date="2014" name="Agronomy (Basel)">
        <title>A Draft Genome Sequence for Ensete ventricosum, the Drought-Tolerant Tree Against Hunger.</title>
        <authorList>
            <person name="Harrison J."/>
            <person name="Moore K.A."/>
            <person name="Paszkiewicz K."/>
            <person name="Jones T."/>
            <person name="Grant M."/>
            <person name="Ambacheew D."/>
            <person name="Muzemil S."/>
            <person name="Studholme D.J."/>
        </authorList>
    </citation>
    <scope>NUCLEOTIDE SEQUENCE [LARGE SCALE GENOMIC DNA]</scope>
</reference>
<evidence type="ECO:0000313" key="2">
    <source>
        <dbReference type="Proteomes" id="UP000287651"/>
    </source>
</evidence>
<evidence type="ECO:0000313" key="1">
    <source>
        <dbReference type="EMBL" id="RRT59079.1"/>
    </source>
</evidence>
<proteinExistence type="predicted"/>
<accession>A0A426Z530</accession>
<gene>
    <name evidence="1" type="ORF">B296_00018336</name>
</gene>
<comment type="caution">
    <text evidence="1">The sequence shown here is derived from an EMBL/GenBank/DDBJ whole genome shotgun (WGS) entry which is preliminary data.</text>
</comment>
<dbReference type="AlphaFoldDB" id="A0A426Z530"/>
<name>A0A426Z530_ENSVE</name>